<dbReference type="Proteomes" id="UP000267430">
    <property type="component" value="Unassembled WGS sequence"/>
</dbReference>
<dbReference type="NCBIfam" id="TIGR00277">
    <property type="entry name" value="HDIG"/>
    <property type="match status" value="1"/>
</dbReference>
<keyword evidence="3" id="KW-1185">Reference proteome</keyword>
<dbReference type="PANTHER" id="PTHR43155">
    <property type="entry name" value="CYCLIC DI-GMP PHOSPHODIESTERASE PA4108-RELATED"/>
    <property type="match status" value="1"/>
</dbReference>
<feature type="domain" description="HD-GYP" evidence="1">
    <location>
        <begin position="113"/>
        <end position="302"/>
    </location>
</feature>
<dbReference type="OrthoDB" id="9759601at2"/>
<reference evidence="2 3" key="1">
    <citation type="submission" date="2018-12" db="EMBL/GenBank/DDBJ databases">
        <title>Bacillus chawlae sp. nov., Bacillus glennii sp. nov., and Bacillus saganii sp. nov. Isolated from the Vehicle Assembly Building at Kennedy Space Center where the Viking Spacecraft were Assembled.</title>
        <authorList>
            <person name="Seuylemezian A."/>
            <person name="Vaishampayan P."/>
        </authorList>
    </citation>
    <scope>NUCLEOTIDE SEQUENCE [LARGE SCALE GENOMIC DNA]</scope>
    <source>
        <strain evidence="2 3">L5</strain>
    </source>
</reference>
<dbReference type="AlphaFoldDB" id="A0A433HGV3"/>
<dbReference type="CDD" id="cd00077">
    <property type="entry name" value="HDc"/>
    <property type="match status" value="1"/>
</dbReference>
<evidence type="ECO:0000313" key="2">
    <source>
        <dbReference type="EMBL" id="RUQ27548.1"/>
    </source>
</evidence>
<organism evidence="2 3">
    <name type="scientific">Peribacillus cavernae</name>
    <dbReference type="NCBI Taxonomy" id="1674310"/>
    <lineage>
        <taxon>Bacteria</taxon>
        <taxon>Bacillati</taxon>
        <taxon>Bacillota</taxon>
        <taxon>Bacilli</taxon>
        <taxon>Bacillales</taxon>
        <taxon>Bacillaceae</taxon>
        <taxon>Peribacillus</taxon>
    </lineage>
</organism>
<name>A0A433HGV3_9BACI</name>
<dbReference type="SMART" id="SM00471">
    <property type="entry name" value="HDc"/>
    <property type="match status" value="1"/>
</dbReference>
<dbReference type="InterPro" id="IPR037522">
    <property type="entry name" value="HD_GYP_dom"/>
</dbReference>
<gene>
    <name evidence="2" type="ORF">ELQ35_15375</name>
</gene>
<dbReference type="EMBL" id="RYZZ01000023">
    <property type="protein sequence ID" value="RUQ27548.1"/>
    <property type="molecule type" value="Genomic_DNA"/>
</dbReference>
<dbReference type="Gene3D" id="1.10.3210.10">
    <property type="entry name" value="Hypothetical protein af1432"/>
    <property type="match status" value="1"/>
</dbReference>
<dbReference type="Pfam" id="PF13487">
    <property type="entry name" value="HD_5"/>
    <property type="match status" value="1"/>
</dbReference>
<dbReference type="RefSeq" id="WP_126865758.1">
    <property type="nucleotide sequence ID" value="NZ_JAUSTX010000017.1"/>
</dbReference>
<evidence type="ECO:0000259" key="1">
    <source>
        <dbReference type="PROSITE" id="PS51832"/>
    </source>
</evidence>
<sequence length="302" mass="34788">MKGLKISKQGNQIDVVHQFSNELSLLSRDNGVDIMLQTIYKDKMFYIYPSENPDVLEFIYILNGEIECDQDEGKVTLTTRDYFTVKGLKEPVYFTAKTDVTYLWVITEPTFQQVSEGFRKLTDITKKVEAKDRYTFNHSERVATYSVKIAKYFKLPVNMVQKLFEATILHDIGKIKVPVEVLNKPDKLTEIECDLIKKHPGDGAEMVRETGYCYLGEIIEQHHERLDGSGYPYGLKGDEITFEAKIIAVCDTFDAMTEDRAYRKAYSAQFAMDELKSLAGIRYDEEIVRAFEKVLKDEGKIE</sequence>
<accession>A0A433HGV3</accession>
<dbReference type="InterPro" id="IPR003607">
    <property type="entry name" value="HD/PDEase_dom"/>
</dbReference>
<dbReference type="PROSITE" id="PS51832">
    <property type="entry name" value="HD_GYP"/>
    <property type="match status" value="1"/>
</dbReference>
<dbReference type="SUPFAM" id="SSF109604">
    <property type="entry name" value="HD-domain/PDEase-like"/>
    <property type="match status" value="1"/>
</dbReference>
<dbReference type="InterPro" id="IPR011051">
    <property type="entry name" value="RmlC_Cupin_sf"/>
</dbReference>
<evidence type="ECO:0000313" key="3">
    <source>
        <dbReference type="Proteomes" id="UP000267430"/>
    </source>
</evidence>
<dbReference type="SUPFAM" id="SSF51182">
    <property type="entry name" value="RmlC-like cupins"/>
    <property type="match status" value="1"/>
</dbReference>
<proteinExistence type="predicted"/>
<comment type="caution">
    <text evidence="2">The sequence shown here is derived from an EMBL/GenBank/DDBJ whole genome shotgun (WGS) entry which is preliminary data.</text>
</comment>
<dbReference type="InterPro" id="IPR006675">
    <property type="entry name" value="HDIG_dom"/>
</dbReference>
<protein>
    <submittedName>
        <fullName evidence="2">HD-GYP domain-containing protein</fullName>
    </submittedName>
</protein>